<dbReference type="InterPro" id="IPR017853">
    <property type="entry name" value="GH"/>
</dbReference>
<dbReference type="AlphaFoldDB" id="A0A6G4V4S3"/>
<comment type="caution">
    <text evidence="1">The sequence shown here is derived from an EMBL/GenBank/DDBJ whole genome shotgun (WGS) entry which is preliminary data.</text>
</comment>
<accession>A0A6G4V4S3</accession>
<dbReference type="Gene3D" id="3.20.20.80">
    <property type="entry name" value="Glycosidases"/>
    <property type="match status" value="1"/>
</dbReference>
<gene>
    <name evidence="1" type="ORF">G5C60_16070</name>
</gene>
<sequence>MTALEHSSPGEVTDRLAITLWDFSWYTQAGPGEPFADLDEAFAQAVDRGFNTVRICAMPFLLFSGRVPAAESLRVRGLGERFGQRTRWYNVRGGYELDGRRRLVELFEAAARHDCRVIVSSWEYQQSPCFADSDDWHRALAAIPAPERAGVMAEALAGLLDFLVDRGLDDRVAYVEVHNEVDNCSLVPNDGTTHYARLRDPVGRAVKLLRERHPGIPVTYSLGEPWPLELDDLPEQAQVAHFHFYVYGVLGALYQAVGLGHGTEEAPKAATWPTPELLGMLRQDAPPFDDYHPDEPWRLAATGIPRELFYVHDWVDPDRWDLWLYENYLPHREAMRQTLTLWVDAVAGFARRRGMPAVLGEGVVGYTPLLARFEEDAVGKDLTEFLVDRCLEAGFWGVVPTSNAAPHHPMWHTDRDWMRRLNARITAG</sequence>
<keyword evidence="2" id="KW-1185">Reference proteome</keyword>
<dbReference type="RefSeq" id="WP_165259668.1">
    <property type="nucleotide sequence ID" value="NZ_JAAKZY010000043.1"/>
</dbReference>
<name>A0A6G4V4S3_9ACTN</name>
<organism evidence="1 2">
    <name type="scientific">Streptomyces scabichelini</name>
    <dbReference type="NCBI Taxonomy" id="2711217"/>
    <lineage>
        <taxon>Bacteria</taxon>
        <taxon>Bacillati</taxon>
        <taxon>Actinomycetota</taxon>
        <taxon>Actinomycetes</taxon>
        <taxon>Kitasatosporales</taxon>
        <taxon>Streptomycetaceae</taxon>
        <taxon>Streptomyces</taxon>
    </lineage>
</organism>
<evidence type="ECO:0000313" key="1">
    <source>
        <dbReference type="EMBL" id="NGO09072.1"/>
    </source>
</evidence>
<dbReference type="Pfam" id="PF12876">
    <property type="entry name" value="Cellulase-like"/>
    <property type="match status" value="2"/>
</dbReference>
<dbReference type="InterPro" id="IPR024778">
    <property type="entry name" value="Put_cellulase"/>
</dbReference>
<dbReference type="Proteomes" id="UP000472335">
    <property type="component" value="Unassembled WGS sequence"/>
</dbReference>
<protein>
    <recommendedName>
        <fullName evidence="3">Sugar-binding cellulase-like protein</fullName>
    </recommendedName>
</protein>
<evidence type="ECO:0008006" key="3">
    <source>
        <dbReference type="Google" id="ProtNLM"/>
    </source>
</evidence>
<proteinExistence type="predicted"/>
<reference evidence="1 2" key="1">
    <citation type="submission" date="2020-02" db="EMBL/GenBank/DDBJ databases">
        <title>Whole-genome analyses of novel actinobacteria.</title>
        <authorList>
            <person name="Sahin N."/>
            <person name="Gencbay T."/>
        </authorList>
    </citation>
    <scope>NUCLEOTIDE SEQUENCE [LARGE SCALE GENOMIC DNA]</scope>
    <source>
        <strain evidence="1 2">HC44</strain>
    </source>
</reference>
<evidence type="ECO:0000313" key="2">
    <source>
        <dbReference type="Proteomes" id="UP000472335"/>
    </source>
</evidence>
<dbReference type="EMBL" id="JAAKZY010000043">
    <property type="protein sequence ID" value="NGO09072.1"/>
    <property type="molecule type" value="Genomic_DNA"/>
</dbReference>
<dbReference type="SUPFAM" id="SSF51445">
    <property type="entry name" value="(Trans)glycosidases"/>
    <property type="match status" value="1"/>
</dbReference>